<comment type="caution">
    <text evidence="7">The sequence shown here is derived from an EMBL/GenBank/DDBJ whole genome shotgun (WGS) entry which is preliminary data.</text>
</comment>
<dbReference type="PANTHER" id="PTHR23121">
    <property type="entry name" value="SODIUM-DEPENDENT GLUCOSE TRANSPORTER 1"/>
    <property type="match status" value="1"/>
</dbReference>
<evidence type="ECO:0000313" key="8">
    <source>
        <dbReference type="Proteomes" id="UP000807504"/>
    </source>
</evidence>
<feature type="transmembrane region" description="Helical" evidence="6">
    <location>
        <begin position="398"/>
        <end position="421"/>
    </location>
</feature>
<feature type="transmembrane region" description="Helical" evidence="6">
    <location>
        <begin position="140"/>
        <end position="170"/>
    </location>
</feature>
<name>A0A8T0FZU2_ARGBR</name>
<keyword evidence="8" id="KW-1185">Reference proteome</keyword>
<keyword evidence="1 6" id="KW-0812">Transmembrane</keyword>
<evidence type="ECO:0000256" key="6">
    <source>
        <dbReference type="SAM" id="Phobius"/>
    </source>
</evidence>
<dbReference type="Pfam" id="PF07690">
    <property type="entry name" value="MFS_1"/>
    <property type="match status" value="1"/>
</dbReference>
<dbReference type="FunFam" id="1.20.1250.20:FF:000508">
    <property type="entry name" value="Sodium-dependent glucose transporter 1"/>
    <property type="match status" value="1"/>
</dbReference>
<dbReference type="OrthoDB" id="413079at2759"/>
<feature type="transmembrane region" description="Helical" evidence="6">
    <location>
        <begin position="345"/>
        <end position="367"/>
    </location>
</feature>
<proteinExistence type="predicted"/>
<protein>
    <recommendedName>
        <fullName evidence="4">Major facilitator superfamily domain-containing protein 4A</fullName>
    </recommendedName>
</protein>
<evidence type="ECO:0000256" key="2">
    <source>
        <dbReference type="ARBA" id="ARBA00022989"/>
    </source>
</evidence>
<feature type="compositionally biased region" description="Basic and acidic residues" evidence="5">
    <location>
        <begin position="274"/>
        <end position="296"/>
    </location>
</feature>
<feature type="transmembrane region" description="Helical" evidence="6">
    <location>
        <begin position="52"/>
        <end position="71"/>
    </location>
</feature>
<dbReference type="Proteomes" id="UP000807504">
    <property type="component" value="Unassembled WGS sequence"/>
</dbReference>
<evidence type="ECO:0000256" key="4">
    <source>
        <dbReference type="ARBA" id="ARBA00040840"/>
    </source>
</evidence>
<dbReference type="EMBL" id="JABXBU010000001">
    <property type="protein sequence ID" value="KAF8796614.1"/>
    <property type="molecule type" value="Genomic_DNA"/>
</dbReference>
<feature type="transmembrane region" description="Helical" evidence="6">
    <location>
        <begin position="91"/>
        <end position="111"/>
    </location>
</feature>
<gene>
    <name evidence="7" type="ORF">HNY73_000969</name>
</gene>
<evidence type="ECO:0000313" key="7">
    <source>
        <dbReference type="EMBL" id="KAF8796614.1"/>
    </source>
</evidence>
<keyword evidence="3 6" id="KW-0472">Membrane</keyword>
<feature type="transmembrane region" description="Helical" evidence="6">
    <location>
        <begin position="301"/>
        <end position="325"/>
    </location>
</feature>
<dbReference type="SUPFAM" id="SSF103473">
    <property type="entry name" value="MFS general substrate transporter"/>
    <property type="match status" value="1"/>
</dbReference>
<feature type="transmembrane region" description="Helical" evidence="6">
    <location>
        <begin position="433"/>
        <end position="451"/>
    </location>
</feature>
<dbReference type="Gene3D" id="1.20.1250.20">
    <property type="entry name" value="MFS general substrate transporter like domains"/>
    <property type="match status" value="2"/>
</dbReference>
<feature type="transmembrane region" description="Helical" evidence="6">
    <location>
        <begin position="182"/>
        <end position="200"/>
    </location>
</feature>
<feature type="region of interest" description="Disordered" evidence="5">
    <location>
        <begin position="273"/>
        <end position="296"/>
    </location>
</feature>
<dbReference type="InterPro" id="IPR011701">
    <property type="entry name" value="MFS"/>
</dbReference>
<feature type="transmembrane region" description="Helical" evidence="6">
    <location>
        <begin position="463"/>
        <end position="489"/>
    </location>
</feature>
<evidence type="ECO:0000256" key="3">
    <source>
        <dbReference type="ARBA" id="ARBA00023136"/>
    </source>
</evidence>
<accession>A0A8T0FZU2</accession>
<feature type="transmembrane region" description="Helical" evidence="6">
    <location>
        <begin position="238"/>
        <end position="258"/>
    </location>
</feature>
<evidence type="ECO:0000256" key="5">
    <source>
        <dbReference type="SAM" id="MobiDB-lite"/>
    </source>
</evidence>
<keyword evidence="2 6" id="KW-1133">Transmembrane helix</keyword>
<evidence type="ECO:0000256" key="1">
    <source>
        <dbReference type="ARBA" id="ARBA00022692"/>
    </source>
</evidence>
<dbReference type="AlphaFoldDB" id="A0A8T0FZU2"/>
<sequence>MQSMDCESVSEEAGKTGSNIDLNSTLKSNFFGSGMIQTKKERYRDLFWEHKHTTLTLCFVFWSFGTCVAFLGPTLLDLGCKTGTIFPTMSWVFFSQSLFILLGSACAGFMLKKFSREAMLIVGTSMMTLTMASIPMCNALWALAIVLAVMGFFMGTIDTVANVSMICIYGKYVSPFLQAIHFFYGVGAFLSPMIAQPFLLNEDCSPFISNETYILDDTNETLPASTLEEARQMTHIDYAFFIMALTMVPVVLLTFTLLGRKYCLRLLGGAPPDAEEKQSKDYETMEDGDSRSDSDRAPKSIAQIIVVTALSALLMFLYDGLQAAYGGYIYSYAVKGPVKFRKSDAAYLNALFWGMFAAGRLLSIALATRLSPSFMLFCNIIGCTFGLLLMLALRYNHIMLIIGTCLLGIFMSSVFPTTLSLTEQYIHVTPSTTSVLVFGAALGEMSMPVIVGHEFGRAGPTSFLVIGMILCFISIIAYMTLWLVGLTLLKPDTTPGIMVFFAKYMPKTVQKMEGENTSLVSQNVQYYSRMNTSAAQSPEDQEGTINFVKKECESSH</sequence>
<dbReference type="OMA" id="WRWDARV"/>
<dbReference type="PANTHER" id="PTHR23121:SF10">
    <property type="entry name" value="MAJOR FACILITATOR SUPERFAMILY DOMAIN-CONTAINING PROTEIN 4A"/>
    <property type="match status" value="1"/>
</dbReference>
<reference evidence="7" key="2">
    <citation type="submission" date="2020-06" db="EMBL/GenBank/DDBJ databases">
        <authorList>
            <person name="Sheffer M."/>
        </authorList>
    </citation>
    <scope>NUCLEOTIDE SEQUENCE</scope>
</reference>
<dbReference type="GO" id="GO:0022857">
    <property type="term" value="F:transmembrane transporter activity"/>
    <property type="evidence" value="ECO:0007669"/>
    <property type="project" value="InterPro"/>
</dbReference>
<dbReference type="InterPro" id="IPR036259">
    <property type="entry name" value="MFS_trans_sf"/>
</dbReference>
<feature type="transmembrane region" description="Helical" evidence="6">
    <location>
        <begin position="374"/>
        <end position="392"/>
    </location>
</feature>
<organism evidence="7 8">
    <name type="scientific">Argiope bruennichi</name>
    <name type="common">Wasp spider</name>
    <name type="synonym">Aranea bruennichi</name>
    <dbReference type="NCBI Taxonomy" id="94029"/>
    <lineage>
        <taxon>Eukaryota</taxon>
        <taxon>Metazoa</taxon>
        <taxon>Ecdysozoa</taxon>
        <taxon>Arthropoda</taxon>
        <taxon>Chelicerata</taxon>
        <taxon>Arachnida</taxon>
        <taxon>Araneae</taxon>
        <taxon>Araneomorphae</taxon>
        <taxon>Entelegynae</taxon>
        <taxon>Araneoidea</taxon>
        <taxon>Araneidae</taxon>
        <taxon>Argiope</taxon>
    </lineage>
</organism>
<reference evidence="7" key="1">
    <citation type="journal article" date="2020" name="bioRxiv">
        <title>Chromosome-level reference genome of the European wasp spider Argiope bruennichi: a resource for studies on range expansion and evolutionary adaptation.</title>
        <authorList>
            <person name="Sheffer M.M."/>
            <person name="Hoppe A."/>
            <person name="Krehenwinkel H."/>
            <person name="Uhl G."/>
            <person name="Kuss A.W."/>
            <person name="Jensen L."/>
            <person name="Jensen C."/>
            <person name="Gillespie R.G."/>
            <person name="Hoff K.J."/>
            <person name="Prost S."/>
        </authorList>
    </citation>
    <scope>NUCLEOTIDE SEQUENCE</scope>
</reference>